<evidence type="ECO:0000313" key="7">
    <source>
        <dbReference type="EMBL" id="CAF0851382.1"/>
    </source>
</evidence>
<comment type="caution">
    <text evidence="8">The sequence shown here is derived from an EMBL/GenBank/DDBJ whole genome shotgun (WGS) entry which is preliminary data.</text>
</comment>
<evidence type="ECO:0000256" key="2">
    <source>
        <dbReference type="ARBA" id="ARBA00022490"/>
    </source>
</evidence>
<dbReference type="EMBL" id="CAJOBC010001747">
    <property type="protein sequence ID" value="CAF3696362.1"/>
    <property type="molecule type" value="Genomic_DNA"/>
</dbReference>
<dbReference type="GO" id="GO:0031175">
    <property type="term" value="P:neuron projection development"/>
    <property type="evidence" value="ECO:0007669"/>
    <property type="project" value="TreeGrafter"/>
</dbReference>
<dbReference type="Proteomes" id="UP000677228">
    <property type="component" value="Unassembled WGS sequence"/>
</dbReference>
<name>A0A814ASY3_9BILA</name>
<dbReference type="GO" id="GO:0008017">
    <property type="term" value="F:microtubule binding"/>
    <property type="evidence" value="ECO:0007669"/>
    <property type="project" value="InterPro"/>
</dbReference>
<dbReference type="PANTHER" id="PTHR11501:SF18">
    <property type="entry name" value="MICROTUBULE-ASSOCIATED PROTEIN"/>
    <property type="match status" value="1"/>
</dbReference>
<dbReference type="EMBL" id="CAJOBA010002245">
    <property type="protein sequence ID" value="CAF3636550.1"/>
    <property type="molecule type" value="Genomic_DNA"/>
</dbReference>
<dbReference type="Pfam" id="PF00418">
    <property type="entry name" value="Tubulin-binding"/>
    <property type="match status" value="2"/>
</dbReference>
<dbReference type="GO" id="GO:0005856">
    <property type="term" value="C:cytoskeleton"/>
    <property type="evidence" value="ECO:0007669"/>
    <property type="project" value="UniProtKB-SubCell"/>
</dbReference>
<keyword evidence="5" id="KW-0206">Cytoskeleton</keyword>
<dbReference type="OrthoDB" id="9378527at2759"/>
<evidence type="ECO:0000256" key="6">
    <source>
        <dbReference type="SAM" id="MobiDB-lite"/>
    </source>
</evidence>
<sequence>MSTVLPTIVHTQQPKQRRISTITKNSRGQVVRVIVVSNNKNNQVTTDGTNDTSDQQRNGIIKKPYNKERQQQQQLQLKTLLNHSVTRKNAMVNGASNKLQNPDTVTPLNGSNSTRANSSESGRIARKLWWSPKRHEIQVKSEDTKYQNIGPKVGSLANINYKPGGGNVVISGDKPKWTANAKVNSLQNANWSPPLPRIAVKSEKLTWNAEPKIGSMANINYRPGGGSISIRDEQLDFRDKATPRVDCGFVDDK</sequence>
<comment type="subcellular location">
    <subcellularLocation>
        <location evidence="1">Cytoplasm</location>
        <location evidence="1">Cytoskeleton</location>
    </subcellularLocation>
</comment>
<evidence type="ECO:0000256" key="5">
    <source>
        <dbReference type="ARBA" id="ARBA00023212"/>
    </source>
</evidence>
<organism evidence="8 11">
    <name type="scientific">Didymodactylos carnosus</name>
    <dbReference type="NCBI Taxonomy" id="1234261"/>
    <lineage>
        <taxon>Eukaryota</taxon>
        <taxon>Metazoa</taxon>
        <taxon>Spiralia</taxon>
        <taxon>Gnathifera</taxon>
        <taxon>Rotifera</taxon>
        <taxon>Eurotatoria</taxon>
        <taxon>Bdelloidea</taxon>
        <taxon>Philodinida</taxon>
        <taxon>Philodinidae</taxon>
        <taxon>Didymodactylos</taxon>
    </lineage>
</organism>
<feature type="compositionally biased region" description="Polar residues" evidence="6">
    <location>
        <begin position="94"/>
        <end position="121"/>
    </location>
</feature>
<evidence type="ECO:0000256" key="4">
    <source>
        <dbReference type="ARBA" id="ARBA00022737"/>
    </source>
</evidence>
<dbReference type="GO" id="GO:0043005">
    <property type="term" value="C:neuron projection"/>
    <property type="evidence" value="ECO:0007669"/>
    <property type="project" value="TreeGrafter"/>
</dbReference>
<evidence type="ECO:0000313" key="8">
    <source>
        <dbReference type="EMBL" id="CAF0916321.1"/>
    </source>
</evidence>
<reference evidence="8" key="1">
    <citation type="submission" date="2021-02" db="EMBL/GenBank/DDBJ databases">
        <authorList>
            <person name="Nowell W R."/>
        </authorList>
    </citation>
    <scope>NUCLEOTIDE SEQUENCE</scope>
</reference>
<dbReference type="Proteomes" id="UP000681722">
    <property type="component" value="Unassembled WGS sequence"/>
</dbReference>
<dbReference type="InterPro" id="IPR027324">
    <property type="entry name" value="MAP2/MAP4/Tau"/>
</dbReference>
<keyword evidence="3" id="KW-0597">Phosphoprotein</keyword>
<evidence type="ECO:0000313" key="10">
    <source>
        <dbReference type="EMBL" id="CAF3696362.1"/>
    </source>
</evidence>
<dbReference type="AlphaFoldDB" id="A0A814ASY3"/>
<evidence type="ECO:0000313" key="11">
    <source>
        <dbReference type="Proteomes" id="UP000663829"/>
    </source>
</evidence>
<feature type="region of interest" description="Disordered" evidence="6">
    <location>
        <begin position="93"/>
        <end position="122"/>
    </location>
</feature>
<protein>
    <recommendedName>
        <fullName evidence="12">Microtubule-associated protein</fullName>
    </recommendedName>
</protein>
<evidence type="ECO:0000256" key="1">
    <source>
        <dbReference type="ARBA" id="ARBA00004245"/>
    </source>
</evidence>
<keyword evidence="11" id="KW-1185">Reference proteome</keyword>
<proteinExistence type="predicted"/>
<evidence type="ECO:0000313" key="9">
    <source>
        <dbReference type="EMBL" id="CAF3636550.1"/>
    </source>
</evidence>
<keyword evidence="4" id="KW-0677">Repeat</keyword>
<evidence type="ECO:0008006" key="12">
    <source>
        <dbReference type="Google" id="ProtNLM"/>
    </source>
</evidence>
<gene>
    <name evidence="8" type="ORF">GPM918_LOCUS9412</name>
    <name evidence="7" type="ORF">OVA965_LOCUS7161</name>
    <name evidence="10" type="ORF">SRO942_LOCUS9409</name>
    <name evidence="9" type="ORF">TMI583_LOCUS7157</name>
</gene>
<dbReference type="Proteomes" id="UP000663829">
    <property type="component" value="Unassembled WGS sequence"/>
</dbReference>
<accession>A0A814ASY3</accession>
<evidence type="ECO:0000256" key="3">
    <source>
        <dbReference type="ARBA" id="ARBA00022553"/>
    </source>
</evidence>
<dbReference type="GO" id="GO:0000226">
    <property type="term" value="P:microtubule cytoskeleton organization"/>
    <property type="evidence" value="ECO:0007669"/>
    <property type="project" value="TreeGrafter"/>
</dbReference>
<dbReference type="EMBL" id="CAJNOK010002245">
    <property type="protein sequence ID" value="CAF0851382.1"/>
    <property type="molecule type" value="Genomic_DNA"/>
</dbReference>
<keyword evidence="2" id="KW-0963">Cytoplasm</keyword>
<dbReference type="PROSITE" id="PS51491">
    <property type="entry name" value="TAU_MAP_2"/>
    <property type="match status" value="2"/>
</dbReference>
<dbReference type="Proteomes" id="UP000682733">
    <property type="component" value="Unassembled WGS sequence"/>
</dbReference>
<dbReference type="EMBL" id="CAJNOQ010001748">
    <property type="protein sequence ID" value="CAF0916321.1"/>
    <property type="molecule type" value="Genomic_DNA"/>
</dbReference>
<dbReference type="PANTHER" id="PTHR11501">
    <property type="entry name" value="MICROTUBULE-ASSOCIATED PROTEIN"/>
    <property type="match status" value="1"/>
</dbReference>
<dbReference type="InterPro" id="IPR001084">
    <property type="entry name" value="MAP_tubulin-bd_rpt"/>
</dbReference>